<dbReference type="EMBL" id="GBXM01023768">
    <property type="protein sequence ID" value="JAH84809.1"/>
    <property type="molecule type" value="Transcribed_RNA"/>
</dbReference>
<proteinExistence type="predicted"/>
<protein>
    <submittedName>
        <fullName evidence="1">Uncharacterized protein</fullName>
    </submittedName>
</protein>
<reference evidence="1" key="2">
    <citation type="journal article" date="2015" name="Fish Shellfish Immunol.">
        <title>Early steps in the European eel (Anguilla anguilla)-Vibrio vulnificus interaction in the gills: Role of the RtxA13 toxin.</title>
        <authorList>
            <person name="Callol A."/>
            <person name="Pajuelo D."/>
            <person name="Ebbesson L."/>
            <person name="Teles M."/>
            <person name="MacKenzie S."/>
            <person name="Amaro C."/>
        </authorList>
    </citation>
    <scope>NUCLEOTIDE SEQUENCE</scope>
</reference>
<evidence type="ECO:0000313" key="1">
    <source>
        <dbReference type="EMBL" id="JAH84809.1"/>
    </source>
</evidence>
<reference evidence="1" key="1">
    <citation type="submission" date="2014-11" db="EMBL/GenBank/DDBJ databases">
        <authorList>
            <person name="Amaro Gonzalez C."/>
        </authorList>
    </citation>
    <scope>NUCLEOTIDE SEQUENCE</scope>
</reference>
<sequence length="39" mass="4614">MSHGQLYQYVCKSGMVKLQNFPLLTSFLLRSVKYMQFII</sequence>
<organism evidence="1">
    <name type="scientific">Anguilla anguilla</name>
    <name type="common">European freshwater eel</name>
    <name type="synonym">Muraena anguilla</name>
    <dbReference type="NCBI Taxonomy" id="7936"/>
    <lineage>
        <taxon>Eukaryota</taxon>
        <taxon>Metazoa</taxon>
        <taxon>Chordata</taxon>
        <taxon>Craniata</taxon>
        <taxon>Vertebrata</taxon>
        <taxon>Euteleostomi</taxon>
        <taxon>Actinopterygii</taxon>
        <taxon>Neopterygii</taxon>
        <taxon>Teleostei</taxon>
        <taxon>Anguilliformes</taxon>
        <taxon>Anguillidae</taxon>
        <taxon>Anguilla</taxon>
    </lineage>
</organism>
<dbReference type="AlphaFoldDB" id="A0A0E9W367"/>
<accession>A0A0E9W367</accession>
<name>A0A0E9W367_ANGAN</name>